<dbReference type="PROSITE" id="PS50893">
    <property type="entry name" value="ABC_TRANSPORTER_2"/>
    <property type="match status" value="1"/>
</dbReference>
<dbReference type="Gene3D" id="3.40.50.300">
    <property type="entry name" value="P-loop containing nucleotide triphosphate hydrolases"/>
    <property type="match status" value="1"/>
</dbReference>
<dbReference type="PANTHER" id="PTHR42939:SF1">
    <property type="entry name" value="ABC TRANSPORTER ATP-BINDING PROTEIN ALBC-RELATED"/>
    <property type="match status" value="1"/>
</dbReference>
<accession>A0A2T2WPA9</accession>
<dbReference type="Proteomes" id="UP000241848">
    <property type="component" value="Unassembled WGS sequence"/>
</dbReference>
<keyword evidence="1" id="KW-0813">Transport</keyword>
<dbReference type="SUPFAM" id="SSF52540">
    <property type="entry name" value="P-loop containing nucleoside triphosphate hydrolases"/>
    <property type="match status" value="1"/>
</dbReference>
<dbReference type="AlphaFoldDB" id="A0A2T2WPA9"/>
<feature type="domain" description="ABC transporter" evidence="4">
    <location>
        <begin position="7"/>
        <end position="230"/>
    </location>
</feature>
<protein>
    <submittedName>
        <fullName evidence="5">Heme ABC exporter ATP-binding protein CcmA</fullName>
    </submittedName>
</protein>
<dbReference type="InterPro" id="IPR051782">
    <property type="entry name" value="ABC_Transporter_VariousFunc"/>
</dbReference>
<keyword evidence="3 5" id="KW-0067">ATP-binding</keyword>
<proteinExistence type="predicted"/>
<evidence type="ECO:0000259" key="4">
    <source>
        <dbReference type="PROSITE" id="PS50893"/>
    </source>
</evidence>
<dbReference type="GO" id="GO:0005524">
    <property type="term" value="F:ATP binding"/>
    <property type="evidence" value="ECO:0007669"/>
    <property type="project" value="UniProtKB-KW"/>
</dbReference>
<organism evidence="5 6">
    <name type="scientific">Sulfobacillus acidophilus</name>
    <dbReference type="NCBI Taxonomy" id="53633"/>
    <lineage>
        <taxon>Bacteria</taxon>
        <taxon>Bacillati</taxon>
        <taxon>Bacillota</taxon>
        <taxon>Clostridia</taxon>
        <taxon>Eubacteriales</taxon>
        <taxon>Clostridiales Family XVII. Incertae Sedis</taxon>
        <taxon>Sulfobacillus</taxon>
    </lineage>
</organism>
<sequence length="230" mass="25105">MGNEVIVVCRNLEKRLGSRRILASLNLVLHRGTALAVTGGNGVGKSTLLRVIASAWGRSGGVLERFGQVVAVSGEPDVRIGYVGHQSLLYPSLTLYENLALYGRLLKLPDLGQRLNQVISQLQLTCYAHDVVGSYSRGTLQRAALARLFMSPAELWVMDEPFTGLDCGGQQIVTEMMLEAKRQGKTIVLTSHQLPEVQGIVDAVAELKGGRFARWWRVDGPAILKNEVTL</sequence>
<dbReference type="PANTHER" id="PTHR42939">
    <property type="entry name" value="ABC TRANSPORTER ATP-BINDING PROTEIN ALBC-RELATED"/>
    <property type="match status" value="1"/>
</dbReference>
<dbReference type="InterPro" id="IPR027417">
    <property type="entry name" value="P-loop_NTPase"/>
</dbReference>
<evidence type="ECO:0000313" key="6">
    <source>
        <dbReference type="Proteomes" id="UP000241848"/>
    </source>
</evidence>
<evidence type="ECO:0000256" key="3">
    <source>
        <dbReference type="ARBA" id="ARBA00022840"/>
    </source>
</evidence>
<dbReference type="SMART" id="SM00382">
    <property type="entry name" value="AAA"/>
    <property type="match status" value="1"/>
</dbReference>
<dbReference type="InterPro" id="IPR003439">
    <property type="entry name" value="ABC_transporter-like_ATP-bd"/>
</dbReference>
<evidence type="ECO:0000256" key="1">
    <source>
        <dbReference type="ARBA" id="ARBA00022448"/>
    </source>
</evidence>
<keyword evidence="2" id="KW-0547">Nucleotide-binding</keyword>
<name>A0A2T2WPA9_9FIRM</name>
<gene>
    <name evidence="5" type="ORF">C7B45_00220</name>
</gene>
<reference evidence="5 6" key="1">
    <citation type="journal article" date="2014" name="BMC Genomics">
        <title>Comparison of environmental and isolate Sulfobacillus genomes reveals diverse carbon, sulfur, nitrogen, and hydrogen metabolisms.</title>
        <authorList>
            <person name="Justice N.B."/>
            <person name="Norman A."/>
            <person name="Brown C.T."/>
            <person name="Singh A."/>
            <person name="Thomas B.C."/>
            <person name="Banfield J.F."/>
        </authorList>
    </citation>
    <scope>NUCLEOTIDE SEQUENCE [LARGE SCALE GENOMIC DNA]</scope>
    <source>
        <strain evidence="5">AMDSBA3</strain>
    </source>
</reference>
<evidence type="ECO:0000256" key="2">
    <source>
        <dbReference type="ARBA" id="ARBA00022741"/>
    </source>
</evidence>
<dbReference type="InterPro" id="IPR003593">
    <property type="entry name" value="AAA+_ATPase"/>
</dbReference>
<dbReference type="GO" id="GO:0016887">
    <property type="term" value="F:ATP hydrolysis activity"/>
    <property type="evidence" value="ECO:0007669"/>
    <property type="project" value="InterPro"/>
</dbReference>
<dbReference type="EMBL" id="PXYV01000001">
    <property type="protein sequence ID" value="PSR24080.1"/>
    <property type="molecule type" value="Genomic_DNA"/>
</dbReference>
<evidence type="ECO:0000313" key="5">
    <source>
        <dbReference type="EMBL" id="PSR24080.1"/>
    </source>
</evidence>
<dbReference type="Pfam" id="PF00005">
    <property type="entry name" value="ABC_tran"/>
    <property type="match status" value="1"/>
</dbReference>
<comment type="caution">
    <text evidence="5">The sequence shown here is derived from an EMBL/GenBank/DDBJ whole genome shotgun (WGS) entry which is preliminary data.</text>
</comment>